<evidence type="ECO:0000256" key="7">
    <source>
        <dbReference type="SAM" id="Phobius"/>
    </source>
</evidence>
<evidence type="ECO:0000313" key="9">
    <source>
        <dbReference type="Proteomes" id="UP000225108"/>
    </source>
</evidence>
<evidence type="ECO:0000256" key="2">
    <source>
        <dbReference type="ARBA" id="ARBA00006679"/>
    </source>
</evidence>
<dbReference type="Pfam" id="PF07681">
    <property type="entry name" value="DoxX"/>
    <property type="match status" value="1"/>
</dbReference>
<evidence type="ECO:0008006" key="10">
    <source>
        <dbReference type="Google" id="ProtNLM"/>
    </source>
</evidence>
<proteinExistence type="inferred from homology"/>
<keyword evidence="3" id="KW-1003">Cell membrane</keyword>
<feature type="transmembrane region" description="Helical" evidence="7">
    <location>
        <begin position="80"/>
        <end position="101"/>
    </location>
</feature>
<feature type="transmembrane region" description="Helical" evidence="7">
    <location>
        <begin position="12"/>
        <end position="30"/>
    </location>
</feature>
<evidence type="ECO:0000313" key="8">
    <source>
        <dbReference type="EMBL" id="PHV67793.1"/>
    </source>
</evidence>
<keyword evidence="6 7" id="KW-0472">Membrane</keyword>
<dbReference type="RefSeq" id="WP_099382452.1">
    <property type="nucleotide sequence ID" value="NZ_PEBD01000005.1"/>
</dbReference>
<reference evidence="8 9" key="1">
    <citation type="submission" date="2017-10" db="EMBL/GenBank/DDBJ databases">
        <title>The draft genome sequence of Williamsia sp. BULT 1.1 isolated from the semi-arid grassland soils from South Africa.</title>
        <authorList>
            <person name="Kabwe M.H."/>
            <person name="Govender N."/>
            <person name="Mutseka Lunga P."/>
            <person name="Vikram S."/>
            <person name="Makhalanyane T.P."/>
        </authorList>
    </citation>
    <scope>NUCLEOTIDE SEQUENCE [LARGE SCALE GENOMIC DNA]</scope>
    <source>
        <strain evidence="8 9">BULT 1.1</strain>
    </source>
</reference>
<dbReference type="InterPro" id="IPR032808">
    <property type="entry name" value="DoxX"/>
</dbReference>
<evidence type="ECO:0000256" key="4">
    <source>
        <dbReference type="ARBA" id="ARBA00022692"/>
    </source>
</evidence>
<gene>
    <name evidence="8" type="ORF">CSW57_07530</name>
</gene>
<keyword evidence="4 7" id="KW-0812">Transmembrane</keyword>
<dbReference type="EMBL" id="PEBD01000005">
    <property type="protein sequence ID" value="PHV67793.1"/>
    <property type="molecule type" value="Genomic_DNA"/>
</dbReference>
<comment type="subcellular location">
    <subcellularLocation>
        <location evidence="1">Cell membrane</location>
        <topology evidence="1">Multi-pass membrane protein</topology>
    </subcellularLocation>
</comment>
<accession>A0A2G3PPZ5</accession>
<comment type="caution">
    <text evidence="8">The sequence shown here is derived from an EMBL/GenBank/DDBJ whole genome shotgun (WGS) entry which is preliminary data.</text>
</comment>
<dbReference type="PANTHER" id="PTHR33452">
    <property type="entry name" value="OXIDOREDUCTASE CATD-RELATED"/>
    <property type="match status" value="1"/>
</dbReference>
<dbReference type="AlphaFoldDB" id="A0A2G3PPZ5"/>
<sequence length="154" mass="15951">MNYSIVRSVGILLARIGIGSVFLAHGLQKLNTYGYAGTKASFQGMDVPMASVSAFVVTWLEILGGIALIVGVLTPIVGALFALDMLGAYLFAHIDMGLWVADGGYELVLSLGMGSLLLAVVGAGRLSVDALLAPRVRFLAAGSTRPRSPVAASN</sequence>
<protein>
    <recommendedName>
        <fullName evidence="10">Oxidoreductase</fullName>
    </recommendedName>
</protein>
<dbReference type="InterPro" id="IPR051907">
    <property type="entry name" value="DoxX-like_oxidoreductase"/>
</dbReference>
<dbReference type="Proteomes" id="UP000225108">
    <property type="component" value="Unassembled WGS sequence"/>
</dbReference>
<feature type="transmembrane region" description="Helical" evidence="7">
    <location>
        <begin position="50"/>
        <end position="73"/>
    </location>
</feature>
<organism evidence="8 9">
    <name type="scientific">Williamsia marianensis</name>
    <dbReference type="NCBI Taxonomy" id="85044"/>
    <lineage>
        <taxon>Bacteria</taxon>
        <taxon>Bacillati</taxon>
        <taxon>Actinomycetota</taxon>
        <taxon>Actinomycetes</taxon>
        <taxon>Mycobacteriales</taxon>
        <taxon>Nocardiaceae</taxon>
        <taxon>Williamsia</taxon>
    </lineage>
</organism>
<name>A0A2G3PPZ5_WILMA</name>
<dbReference type="GO" id="GO:0005886">
    <property type="term" value="C:plasma membrane"/>
    <property type="evidence" value="ECO:0007669"/>
    <property type="project" value="UniProtKB-SubCell"/>
</dbReference>
<evidence type="ECO:0000256" key="1">
    <source>
        <dbReference type="ARBA" id="ARBA00004651"/>
    </source>
</evidence>
<evidence type="ECO:0000256" key="6">
    <source>
        <dbReference type="ARBA" id="ARBA00023136"/>
    </source>
</evidence>
<keyword evidence="5 7" id="KW-1133">Transmembrane helix</keyword>
<evidence type="ECO:0000256" key="5">
    <source>
        <dbReference type="ARBA" id="ARBA00022989"/>
    </source>
</evidence>
<feature type="transmembrane region" description="Helical" evidence="7">
    <location>
        <begin position="107"/>
        <end position="128"/>
    </location>
</feature>
<evidence type="ECO:0000256" key="3">
    <source>
        <dbReference type="ARBA" id="ARBA00022475"/>
    </source>
</evidence>
<dbReference type="PANTHER" id="PTHR33452:SF1">
    <property type="entry name" value="INNER MEMBRANE PROTEIN YPHA-RELATED"/>
    <property type="match status" value="1"/>
</dbReference>
<comment type="similarity">
    <text evidence="2">Belongs to the DoxX family.</text>
</comment>